<dbReference type="GO" id="GO:0005615">
    <property type="term" value="C:extracellular space"/>
    <property type="evidence" value="ECO:0007669"/>
    <property type="project" value="TreeGrafter"/>
</dbReference>
<dbReference type="CDD" id="cd00190">
    <property type="entry name" value="Tryp_SPc"/>
    <property type="match status" value="1"/>
</dbReference>
<organism evidence="9">
    <name type="scientific">Trichuris suis</name>
    <name type="common">pig whipworm</name>
    <dbReference type="NCBI Taxonomy" id="68888"/>
    <lineage>
        <taxon>Eukaryota</taxon>
        <taxon>Metazoa</taxon>
        <taxon>Ecdysozoa</taxon>
        <taxon>Nematoda</taxon>
        <taxon>Enoplea</taxon>
        <taxon>Dorylaimia</taxon>
        <taxon>Trichinellida</taxon>
        <taxon>Trichuridae</taxon>
        <taxon>Trichuris</taxon>
    </lineage>
</organism>
<dbReference type="InterPro" id="IPR033116">
    <property type="entry name" value="TRYPSIN_SER"/>
</dbReference>
<evidence type="ECO:0000256" key="1">
    <source>
        <dbReference type="ARBA" id="ARBA00022670"/>
    </source>
</evidence>
<evidence type="ECO:0000256" key="7">
    <source>
        <dbReference type="SAM" id="SignalP"/>
    </source>
</evidence>
<dbReference type="Pfam" id="PF00089">
    <property type="entry name" value="Trypsin"/>
    <property type="match status" value="1"/>
</dbReference>
<evidence type="ECO:0000256" key="5">
    <source>
        <dbReference type="ARBA" id="ARBA00024195"/>
    </source>
</evidence>
<protein>
    <recommendedName>
        <fullName evidence="8">Peptidase S1 domain-containing protein</fullName>
    </recommendedName>
</protein>
<sequence length="339" mass="37643">MFSPVNAVLLILAFSAIQPSNICEALCGQPYFKPIRLSDSLSHNRISNGIEARKHSHPWQALVRIRFGNGTRRCGGSLIDWGGSNASDLVLTAAHCLMDTNVLLAPYEIMEEVQFYLKRLRQKGKYVGVPIVSPSQVFVSLGLHDTRALDENMQLAVVGLAAGRYHQYTNEQDVGLLKLERKVVYNKFIQGICLPYPKEDLPAGYPCYVTGWGFLDENKTAGRRLQQIEVDIFEKSKCNSRVNKKTMFCAGSKVKNIGTCSGDSGGPLTCQKGNRFILYGVVSFSMKGLCSTIDDPTVFAKVPALLKWMKKEIGRFAHHTASQSSQSWMPLTSRNENSL</sequence>
<evidence type="ECO:0000259" key="8">
    <source>
        <dbReference type="PROSITE" id="PS50240"/>
    </source>
</evidence>
<dbReference type="PANTHER" id="PTHR24264">
    <property type="entry name" value="TRYPSIN-RELATED"/>
    <property type="match status" value="1"/>
</dbReference>
<reference evidence="9" key="1">
    <citation type="journal article" date="2014" name="Nat. Genet.">
        <title>Genome and transcriptome of the porcine whipworm Trichuris suis.</title>
        <authorList>
            <person name="Jex A.R."/>
            <person name="Nejsum P."/>
            <person name="Schwarz E.M."/>
            <person name="Hu L."/>
            <person name="Young N.D."/>
            <person name="Hall R.S."/>
            <person name="Korhonen P.K."/>
            <person name="Liao S."/>
            <person name="Thamsborg S."/>
            <person name="Xia J."/>
            <person name="Xu P."/>
            <person name="Wang S."/>
            <person name="Scheerlinck J.P."/>
            <person name="Hofmann A."/>
            <person name="Sternberg P.W."/>
            <person name="Wang J."/>
            <person name="Gasser R.B."/>
        </authorList>
    </citation>
    <scope>NUCLEOTIDE SEQUENCE [LARGE SCALE GENOMIC DNA]</scope>
    <source>
        <strain evidence="9">DCEP-RM93F</strain>
    </source>
</reference>
<keyword evidence="3 6" id="KW-0720">Serine protease</keyword>
<evidence type="ECO:0000256" key="4">
    <source>
        <dbReference type="ARBA" id="ARBA00023157"/>
    </source>
</evidence>
<dbReference type="InterPro" id="IPR009003">
    <property type="entry name" value="Peptidase_S1_PA"/>
</dbReference>
<dbReference type="PRINTS" id="PR00722">
    <property type="entry name" value="CHYMOTRYPSIN"/>
</dbReference>
<feature type="chain" id="PRO_5001795697" description="Peptidase S1 domain-containing protein" evidence="7">
    <location>
        <begin position="20"/>
        <end position="339"/>
    </location>
</feature>
<dbReference type="InterPro" id="IPR018114">
    <property type="entry name" value="TRYPSIN_HIS"/>
</dbReference>
<keyword evidence="1 6" id="KW-0645">Protease</keyword>
<dbReference type="PROSITE" id="PS00134">
    <property type="entry name" value="TRYPSIN_HIS"/>
    <property type="match status" value="1"/>
</dbReference>
<dbReference type="SUPFAM" id="SSF50494">
    <property type="entry name" value="Trypsin-like serine proteases"/>
    <property type="match status" value="1"/>
</dbReference>
<gene>
    <name evidence="9" type="ORF">M514_11252</name>
</gene>
<feature type="domain" description="Peptidase S1" evidence="8">
    <location>
        <begin position="46"/>
        <end position="314"/>
    </location>
</feature>
<evidence type="ECO:0000313" key="9">
    <source>
        <dbReference type="EMBL" id="KFD64607.1"/>
    </source>
</evidence>
<dbReference type="PROSITE" id="PS00135">
    <property type="entry name" value="TRYPSIN_SER"/>
    <property type="match status" value="1"/>
</dbReference>
<keyword evidence="7" id="KW-0732">Signal</keyword>
<comment type="similarity">
    <text evidence="5">Belongs to the peptidase S1 family. CLIP subfamily.</text>
</comment>
<evidence type="ECO:0000256" key="2">
    <source>
        <dbReference type="ARBA" id="ARBA00022801"/>
    </source>
</evidence>
<evidence type="ECO:0000256" key="3">
    <source>
        <dbReference type="ARBA" id="ARBA00022825"/>
    </source>
</evidence>
<dbReference type="Gene3D" id="2.40.10.10">
    <property type="entry name" value="Trypsin-like serine proteases"/>
    <property type="match status" value="1"/>
</dbReference>
<dbReference type="Proteomes" id="UP000030758">
    <property type="component" value="Unassembled WGS sequence"/>
</dbReference>
<dbReference type="InterPro" id="IPR050127">
    <property type="entry name" value="Serine_Proteases_S1"/>
</dbReference>
<dbReference type="SMART" id="SM00020">
    <property type="entry name" value="Tryp_SPc"/>
    <property type="match status" value="1"/>
</dbReference>
<keyword evidence="2 6" id="KW-0378">Hydrolase</keyword>
<dbReference type="GO" id="GO:0006508">
    <property type="term" value="P:proteolysis"/>
    <property type="evidence" value="ECO:0007669"/>
    <property type="project" value="UniProtKB-KW"/>
</dbReference>
<dbReference type="GO" id="GO:0004252">
    <property type="term" value="F:serine-type endopeptidase activity"/>
    <property type="evidence" value="ECO:0007669"/>
    <property type="project" value="InterPro"/>
</dbReference>
<dbReference type="InterPro" id="IPR001314">
    <property type="entry name" value="Peptidase_S1A"/>
</dbReference>
<dbReference type="AlphaFoldDB" id="A0A085N561"/>
<keyword evidence="4" id="KW-1015">Disulfide bond</keyword>
<dbReference type="EMBL" id="KL367553">
    <property type="protein sequence ID" value="KFD64607.1"/>
    <property type="molecule type" value="Genomic_DNA"/>
</dbReference>
<name>A0A085N561_9BILA</name>
<dbReference type="PANTHER" id="PTHR24264:SF54">
    <property type="entry name" value="PEPTIDASE S1 DOMAIN-CONTAINING PROTEIN"/>
    <property type="match status" value="1"/>
</dbReference>
<accession>A0A085N561</accession>
<evidence type="ECO:0000256" key="6">
    <source>
        <dbReference type="RuleBase" id="RU363034"/>
    </source>
</evidence>
<dbReference type="PROSITE" id="PS50240">
    <property type="entry name" value="TRYPSIN_DOM"/>
    <property type="match status" value="1"/>
</dbReference>
<dbReference type="InterPro" id="IPR043504">
    <property type="entry name" value="Peptidase_S1_PA_chymotrypsin"/>
</dbReference>
<feature type="signal peptide" evidence="7">
    <location>
        <begin position="1"/>
        <end position="19"/>
    </location>
</feature>
<dbReference type="FunFam" id="2.40.10.10:FF:000002">
    <property type="entry name" value="Transmembrane protease serine"/>
    <property type="match status" value="1"/>
</dbReference>
<proteinExistence type="inferred from homology"/>
<dbReference type="InterPro" id="IPR001254">
    <property type="entry name" value="Trypsin_dom"/>
</dbReference>